<dbReference type="PROSITE" id="PS00902">
    <property type="entry name" value="GLUTAMATE_5_KINASE"/>
    <property type="match status" value="1"/>
</dbReference>
<evidence type="ECO:0000313" key="9">
    <source>
        <dbReference type="EMBL" id="RKP26813.1"/>
    </source>
</evidence>
<evidence type="ECO:0000259" key="8">
    <source>
        <dbReference type="SMART" id="SM00359"/>
    </source>
</evidence>
<evidence type="ECO:0000256" key="5">
    <source>
        <dbReference type="ARBA" id="ARBA00022741"/>
    </source>
</evidence>
<feature type="domain" description="PUA" evidence="8">
    <location>
        <begin position="332"/>
        <end position="438"/>
    </location>
</feature>
<dbReference type="InterPro" id="IPR036974">
    <property type="entry name" value="PUA_sf"/>
</dbReference>
<dbReference type="InterPro" id="IPR015947">
    <property type="entry name" value="PUA-like_sf"/>
</dbReference>
<dbReference type="PANTHER" id="PTHR43654">
    <property type="entry name" value="GLUTAMATE 5-KINASE"/>
    <property type="match status" value="1"/>
</dbReference>
<dbReference type="GO" id="GO:0005524">
    <property type="term" value="F:ATP binding"/>
    <property type="evidence" value="ECO:0007669"/>
    <property type="project" value="UniProtKB-KW"/>
</dbReference>
<name>A0A4P9Z2Q2_9FUNG</name>
<dbReference type="InterPro" id="IPR019797">
    <property type="entry name" value="Glutamate_5-kinase_CS"/>
</dbReference>
<dbReference type="InterPro" id="IPR005715">
    <property type="entry name" value="Glu_5kinase/COase_Synthase"/>
</dbReference>
<dbReference type="HAMAP" id="MF_00456">
    <property type="entry name" value="ProB"/>
    <property type="match status" value="1"/>
</dbReference>
<dbReference type="GO" id="GO:0005829">
    <property type="term" value="C:cytosol"/>
    <property type="evidence" value="ECO:0007669"/>
    <property type="project" value="TreeGrafter"/>
</dbReference>
<evidence type="ECO:0000256" key="1">
    <source>
        <dbReference type="ARBA" id="ARBA00022490"/>
    </source>
</evidence>
<evidence type="ECO:0000256" key="2">
    <source>
        <dbReference type="ARBA" id="ARBA00022605"/>
    </source>
</evidence>
<dbReference type="GO" id="GO:0003723">
    <property type="term" value="F:RNA binding"/>
    <property type="evidence" value="ECO:0007669"/>
    <property type="project" value="InterPro"/>
</dbReference>
<dbReference type="FunFam" id="3.40.1160.10:FF:000018">
    <property type="entry name" value="Glutamate 5-kinase"/>
    <property type="match status" value="1"/>
</dbReference>
<reference evidence="10" key="1">
    <citation type="journal article" date="2018" name="Nat. Microbiol.">
        <title>Leveraging single-cell genomics to expand the fungal tree of life.</title>
        <authorList>
            <person name="Ahrendt S.R."/>
            <person name="Quandt C.A."/>
            <person name="Ciobanu D."/>
            <person name="Clum A."/>
            <person name="Salamov A."/>
            <person name="Andreopoulos B."/>
            <person name="Cheng J.F."/>
            <person name="Woyke T."/>
            <person name="Pelin A."/>
            <person name="Henrissat B."/>
            <person name="Reynolds N.K."/>
            <person name="Benny G.L."/>
            <person name="Smith M.E."/>
            <person name="James T.Y."/>
            <person name="Grigoriev I.V."/>
        </authorList>
    </citation>
    <scope>NUCLEOTIDE SEQUENCE [LARGE SCALE GENOMIC DNA]</scope>
    <source>
        <strain evidence="10">Benny S71-1</strain>
    </source>
</reference>
<dbReference type="CDD" id="cd04242">
    <property type="entry name" value="AAK_G5K_ProB"/>
    <property type="match status" value="1"/>
</dbReference>
<dbReference type="InterPro" id="IPR041739">
    <property type="entry name" value="G5K_ProB"/>
</dbReference>
<sequence length="469" mass="50360">MTAAAAAANVAAAAAAVTAPTIAQPVPFKLADRRLNHRHGLTIVLKIGTSSICDPVTHLPLLSNLSSVAETIVALKRSGHRVVLVTSGAIGVGLRCLNISQKPKEVIKNQAIAAVGQGKLMSLYDTLFSQFNQPVAQILLTRNDLADRTQYINACNTFEQLLEMDVIPIVNENDTISTAEIKFGDNDTLSAIAAGMVNADYLFLLTDVDCLYTDNPRSNPDAKAVRVVEDIGALREQIKVSAPGTSLGTGGMVTKLIAAELATAAGVTTFIARGSTPGNVIKIVDEVAAPTININVDDIGKSPDLLYTCFLAKRHPLGDRKWWIRHGIHNAGTVVIDRGAARALLQHKGSLFSAGITDVQGNFVAQQGVRIICTYQHAQTSSGESEDAGSEDGQQQQQYVIIGYGLANYSSTEIARIKGHHSCEIADLLGYADAECIVHRDNLARTLSLEEWQQWEDKHPEVDEDDEAH</sequence>
<evidence type="ECO:0000256" key="7">
    <source>
        <dbReference type="ARBA" id="ARBA00022840"/>
    </source>
</evidence>
<dbReference type="SUPFAM" id="SSF53633">
    <property type="entry name" value="Carbamate kinase-like"/>
    <property type="match status" value="1"/>
</dbReference>
<evidence type="ECO:0000256" key="4">
    <source>
        <dbReference type="ARBA" id="ARBA00022679"/>
    </source>
</evidence>
<dbReference type="AlphaFoldDB" id="A0A4P9Z2Q2"/>
<keyword evidence="4" id="KW-0808">Transferase</keyword>
<dbReference type="OrthoDB" id="409889at2759"/>
<keyword evidence="10" id="KW-1185">Reference proteome</keyword>
<dbReference type="InterPro" id="IPR002478">
    <property type="entry name" value="PUA"/>
</dbReference>
<dbReference type="CDD" id="cd21157">
    <property type="entry name" value="PUA_G5K"/>
    <property type="match status" value="1"/>
</dbReference>
<protein>
    <submittedName>
        <fullName evidence="9">Glutamate 5-kinase</fullName>
    </submittedName>
</protein>
<dbReference type="EMBL" id="KZ989329">
    <property type="protein sequence ID" value="RKP26813.1"/>
    <property type="molecule type" value="Genomic_DNA"/>
</dbReference>
<dbReference type="InterPro" id="IPR001048">
    <property type="entry name" value="Asp/Glu/Uridylate_kinase"/>
</dbReference>
<dbReference type="Proteomes" id="UP000278143">
    <property type="component" value="Unassembled WGS sequence"/>
</dbReference>
<dbReference type="SMART" id="SM00359">
    <property type="entry name" value="PUA"/>
    <property type="match status" value="1"/>
</dbReference>
<dbReference type="InterPro" id="IPR011529">
    <property type="entry name" value="Glu_5kinase"/>
</dbReference>
<organism evidence="9 10">
    <name type="scientific">Syncephalis pseudoplumigaleata</name>
    <dbReference type="NCBI Taxonomy" id="1712513"/>
    <lineage>
        <taxon>Eukaryota</taxon>
        <taxon>Fungi</taxon>
        <taxon>Fungi incertae sedis</taxon>
        <taxon>Zoopagomycota</taxon>
        <taxon>Zoopagomycotina</taxon>
        <taxon>Zoopagomycetes</taxon>
        <taxon>Zoopagales</taxon>
        <taxon>Piptocephalidaceae</taxon>
        <taxon>Syncephalis</taxon>
    </lineage>
</organism>
<dbReference type="PRINTS" id="PR00474">
    <property type="entry name" value="GLU5KINASE"/>
</dbReference>
<keyword evidence="5" id="KW-0547">Nucleotide-binding</keyword>
<dbReference type="SUPFAM" id="SSF88697">
    <property type="entry name" value="PUA domain-like"/>
    <property type="match status" value="1"/>
</dbReference>
<dbReference type="Pfam" id="PF00696">
    <property type="entry name" value="AA_kinase"/>
    <property type="match status" value="1"/>
</dbReference>
<keyword evidence="7" id="KW-0067">ATP-binding</keyword>
<evidence type="ECO:0000256" key="6">
    <source>
        <dbReference type="ARBA" id="ARBA00022777"/>
    </source>
</evidence>
<keyword evidence="3" id="KW-0641">Proline biosynthesis</keyword>
<evidence type="ECO:0000256" key="3">
    <source>
        <dbReference type="ARBA" id="ARBA00022650"/>
    </source>
</evidence>
<evidence type="ECO:0000313" key="10">
    <source>
        <dbReference type="Proteomes" id="UP000278143"/>
    </source>
</evidence>
<dbReference type="PANTHER" id="PTHR43654:SF3">
    <property type="entry name" value="GLUTAMATE 5-KINASE"/>
    <property type="match status" value="1"/>
</dbReference>
<dbReference type="GO" id="GO:0004349">
    <property type="term" value="F:glutamate 5-kinase activity"/>
    <property type="evidence" value="ECO:0007669"/>
    <property type="project" value="InterPro"/>
</dbReference>
<proteinExistence type="inferred from homology"/>
<dbReference type="PIRSF" id="PIRSF000729">
    <property type="entry name" value="GK"/>
    <property type="match status" value="1"/>
</dbReference>
<gene>
    <name evidence="9" type="ORF">SYNPS1DRAFT_13646</name>
</gene>
<dbReference type="Gene3D" id="2.30.130.10">
    <property type="entry name" value="PUA domain"/>
    <property type="match status" value="1"/>
</dbReference>
<accession>A0A4P9Z2Q2</accession>
<dbReference type="PROSITE" id="PS50890">
    <property type="entry name" value="PUA"/>
    <property type="match status" value="1"/>
</dbReference>
<keyword evidence="6 9" id="KW-0418">Kinase</keyword>
<keyword evidence="2" id="KW-0028">Amino-acid biosynthesis</keyword>
<keyword evidence="1" id="KW-0963">Cytoplasm</keyword>
<dbReference type="InterPro" id="IPR036393">
    <property type="entry name" value="AceGlu_kinase-like_sf"/>
</dbReference>
<dbReference type="Gene3D" id="3.40.1160.10">
    <property type="entry name" value="Acetylglutamate kinase-like"/>
    <property type="match status" value="2"/>
</dbReference>
<dbReference type="InterPro" id="IPR001057">
    <property type="entry name" value="Glu/AcGlu_kinase"/>
</dbReference>
<dbReference type="NCBIfam" id="TIGR01027">
    <property type="entry name" value="proB"/>
    <property type="match status" value="1"/>
</dbReference>
<dbReference type="GO" id="GO:1901607">
    <property type="term" value="P:alpha-amino acid biosynthetic process"/>
    <property type="evidence" value="ECO:0007669"/>
    <property type="project" value="UniProtKB-ARBA"/>
</dbReference>
<dbReference type="Pfam" id="PF01472">
    <property type="entry name" value="PUA"/>
    <property type="match status" value="1"/>
</dbReference>